<organism evidence="5 6">
    <name type="scientific">Pseudonocardia benzenivorans</name>
    <dbReference type="NCBI Taxonomy" id="228005"/>
    <lineage>
        <taxon>Bacteria</taxon>
        <taxon>Bacillati</taxon>
        <taxon>Actinomycetota</taxon>
        <taxon>Actinomycetes</taxon>
        <taxon>Pseudonocardiales</taxon>
        <taxon>Pseudonocardiaceae</taxon>
        <taxon>Pseudonocardia</taxon>
    </lineage>
</organism>
<evidence type="ECO:0000256" key="2">
    <source>
        <dbReference type="ARBA" id="ARBA00022603"/>
    </source>
</evidence>
<accession>A0ABW3VLC1</accession>
<evidence type="ECO:0000313" key="6">
    <source>
        <dbReference type="Proteomes" id="UP001597182"/>
    </source>
</evidence>
<dbReference type="InterPro" id="IPR029063">
    <property type="entry name" value="SAM-dependent_MTases_sf"/>
</dbReference>
<evidence type="ECO:0000313" key="5">
    <source>
        <dbReference type="EMBL" id="MFD1235686.1"/>
    </source>
</evidence>
<dbReference type="EC" id="2.1.1.-" evidence="5"/>
<comment type="similarity">
    <text evidence="1">Belongs to the methyltransferase superfamily.</text>
</comment>
<feature type="domain" description="Methyltransferase type 11" evidence="4">
    <location>
        <begin position="40"/>
        <end position="129"/>
    </location>
</feature>
<name>A0ABW3VLC1_9PSEU</name>
<dbReference type="RefSeq" id="WP_346090286.1">
    <property type="nucleotide sequence ID" value="NZ_BAABKS010000008.1"/>
</dbReference>
<protein>
    <submittedName>
        <fullName evidence="5">Class I SAM-dependent methyltransferase</fullName>
        <ecNumber evidence="5">2.1.1.-</ecNumber>
    </submittedName>
</protein>
<dbReference type="GO" id="GO:0032259">
    <property type="term" value="P:methylation"/>
    <property type="evidence" value="ECO:0007669"/>
    <property type="project" value="UniProtKB-KW"/>
</dbReference>
<dbReference type="GO" id="GO:0008168">
    <property type="term" value="F:methyltransferase activity"/>
    <property type="evidence" value="ECO:0007669"/>
    <property type="project" value="UniProtKB-KW"/>
</dbReference>
<dbReference type="SUPFAM" id="SSF53335">
    <property type="entry name" value="S-adenosyl-L-methionine-dependent methyltransferases"/>
    <property type="match status" value="1"/>
</dbReference>
<gene>
    <name evidence="5" type="ORF">ACFQ34_20540</name>
</gene>
<dbReference type="Gene3D" id="3.40.50.150">
    <property type="entry name" value="Vaccinia Virus protein VP39"/>
    <property type="match status" value="1"/>
</dbReference>
<keyword evidence="6" id="KW-1185">Reference proteome</keyword>
<evidence type="ECO:0000256" key="1">
    <source>
        <dbReference type="ARBA" id="ARBA00008361"/>
    </source>
</evidence>
<evidence type="ECO:0000256" key="3">
    <source>
        <dbReference type="ARBA" id="ARBA00022679"/>
    </source>
</evidence>
<dbReference type="PANTHER" id="PTHR44942">
    <property type="entry name" value="METHYLTRANSF_11 DOMAIN-CONTAINING PROTEIN"/>
    <property type="match status" value="1"/>
</dbReference>
<proteinExistence type="inferred from homology"/>
<keyword evidence="2 5" id="KW-0489">Methyltransferase</keyword>
<dbReference type="CDD" id="cd02440">
    <property type="entry name" value="AdoMet_MTases"/>
    <property type="match status" value="1"/>
</dbReference>
<dbReference type="Proteomes" id="UP001597182">
    <property type="component" value="Unassembled WGS sequence"/>
</dbReference>
<dbReference type="InterPro" id="IPR013216">
    <property type="entry name" value="Methyltransf_11"/>
</dbReference>
<dbReference type="InterPro" id="IPR051052">
    <property type="entry name" value="Diverse_substrate_MTase"/>
</dbReference>
<comment type="caution">
    <text evidence="5">The sequence shown here is derived from an EMBL/GenBank/DDBJ whole genome shotgun (WGS) entry which is preliminary data.</text>
</comment>
<dbReference type="Pfam" id="PF08241">
    <property type="entry name" value="Methyltransf_11"/>
    <property type="match status" value="1"/>
</dbReference>
<sequence length="244" mass="26416">MADDLATSFGSIARAYDRLRPAPPAAAIAWVVPAGCTVAVDLAAGTGLFTRALAAAVPEVVGVEPDARMREVFLERSPGLRVLEGTGEAIPLPDASADLVTVSSAWHWMDADRALPEIARVLRPGGRFAVARTGRDRHVGWTQELQRLRRSVERRRPRSHEVVLPEGTPFGPPEYAEFTTVRRMPVDDVLASLATYSGAITADPDDRAAWLAAARGVLERHFPGAAEIDVPLRSEITRTDLRAQ</sequence>
<dbReference type="PANTHER" id="PTHR44942:SF4">
    <property type="entry name" value="METHYLTRANSFERASE TYPE 11 DOMAIN-CONTAINING PROTEIN"/>
    <property type="match status" value="1"/>
</dbReference>
<dbReference type="EMBL" id="JBHTMB010000171">
    <property type="protein sequence ID" value="MFD1235686.1"/>
    <property type="molecule type" value="Genomic_DNA"/>
</dbReference>
<reference evidence="6" key="1">
    <citation type="journal article" date="2019" name="Int. J. Syst. Evol. Microbiol.">
        <title>The Global Catalogue of Microorganisms (GCM) 10K type strain sequencing project: providing services to taxonomists for standard genome sequencing and annotation.</title>
        <authorList>
            <consortium name="The Broad Institute Genomics Platform"/>
            <consortium name="The Broad Institute Genome Sequencing Center for Infectious Disease"/>
            <person name="Wu L."/>
            <person name="Ma J."/>
        </authorList>
    </citation>
    <scope>NUCLEOTIDE SEQUENCE [LARGE SCALE GENOMIC DNA]</scope>
    <source>
        <strain evidence="6">CCUG 49018</strain>
    </source>
</reference>
<evidence type="ECO:0000259" key="4">
    <source>
        <dbReference type="Pfam" id="PF08241"/>
    </source>
</evidence>
<keyword evidence="3 5" id="KW-0808">Transferase</keyword>